<evidence type="ECO:0000256" key="5">
    <source>
        <dbReference type="ARBA" id="ARBA00022833"/>
    </source>
</evidence>
<dbReference type="GO" id="GO:0005634">
    <property type="term" value="C:nucleus"/>
    <property type="evidence" value="ECO:0007669"/>
    <property type="project" value="UniProtKB-SubCell"/>
</dbReference>
<feature type="non-terminal residue" evidence="12">
    <location>
        <position position="1"/>
    </location>
</feature>
<dbReference type="OMA" id="RFRRIAY"/>
<evidence type="ECO:0000256" key="6">
    <source>
        <dbReference type="ARBA" id="ARBA00023015"/>
    </source>
</evidence>
<evidence type="ECO:0000256" key="4">
    <source>
        <dbReference type="ARBA" id="ARBA00022771"/>
    </source>
</evidence>
<dbReference type="OrthoDB" id="6158333at2759"/>
<reference evidence="12 13" key="1">
    <citation type="journal article" date="2013" name="Nature">
        <title>Insights into bilaterian evolution from three spiralian genomes.</title>
        <authorList>
            <person name="Simakov O."/>
            <person name="Marletaz F."/>
            <person name="Cho S.J."/>
            <person name="Edsinger-Gonzales E."/>
            <person name="Havlak P."/>
            <person name="Hellsten U."/>
            <person name="Kuo D.H."/>
            <person name="Larsson T."/>
            <person name="Lv J."/>
            <person name="Arendt D."/>
            <person name="Savage R."/>
            <person name="Osoegawa K."/>
            <person name="de Jong P."/>
            <person name="Grimwood J."/>
            <person name="Chapman J.A."/>
            <person name="Shapiro H."/>
            <person name="Aerts A."/>
            <person name="Otillar R.P."/>
            <person name="Terry A.Y."/>
            <person name="Boore J.L."/>
            <person name="Grigoriev I.V."/>
            <person name="Lindberg D.R."/>
            <person name="Seaver E.C."/>
            <person name="Weisblat D.A."/>
            <person name="Putnam N.H."/>
            <person name="Rokhsar D.S."/>
        </authorList>
    </citation>
    <scope>NUCLEOTIDE SEQUENCE [LARGE SCALE GENOMIC DNA]</scope>
</reference>
<keyword evidence="9" id="KW-0539">Nucleus</keyword>
<dbReference type="InterPro" id="IPR013087">
    <property type="entry name" value="Znf_C2H2_type"/>
</dbReference>
<keyword evidence="7" id="KW-0238">DNA-binding</keyword>
<dbReference type="GO" id="GO:0000978">
    <property type="term" value="F:RNA polymerase II cis-regulatory region sequence-specific DNA binding"/>
    <property type="evidence" value="ECO:0007669"/>
    <property type="project" value="TreeGrafter"/>
</dbReference>
<evidence type="ECO:0000313" key="12">
    <source>
        <dbReference type="EMBL" id="ESP02901.1"/>
    </source>
</evidence>
<dbReference type="AlphaFoldDB" id="V4B5U2"/>
<evidence type="ECO:0000256" key="10">
    <source>
        <dbReference type="PROSITE-ProRule" id="PRU00042"/>
    </source>
</evidence>
<dbReference type="GO" id="GO:0008270">
    <property type="term" value="F:zinc ion binding"/>
    <property type="evidence" value="ECO:0007669"/>
    <property type="project" value="UniProtKB-KW"/>
</dbReference>
<organism evidence="12 13">
    <name type="scientific">Lottia gigantea</name>
    <name type="common">Giant owl limpet</name>
    <dbReference type="NCBI Taxonomy" id="225164"/>
    <lineage>
        <taxon>Eukaryota</taxon>
        <taxon>Metazoa</taxon>
        <taxon>Spiralia</taxon>
        <taxon>Lophotrochozoa</taxon>
        <taxon>Mollusca</taxon>
        <taxon>Gastropoda</taxon>
        <taxon>Patellogastropoda</taxon>
        <taxon>Lottioidea</taxon>
        <taxon>Lottiidae</taxon>
        <taxon>Lottia</taxon>
    </lineage>
</organism>
<evidence type="ECO:0000256" key="3">
    <source>
        <dbReference type="ARBA" id="ARBA00022737"/>
    </source>
</evidence>
<dbReference type="HOGENOM" id="CLU_072681_0_0_1"/>
<dbReference type="RefSeq" id="XP_009046371.1">
    <property type="nucleotide sequence ID" value="XM_009048123.1"/>
</dbReference>
<keyword evidence="5" id="KW-0862">Zinc</keyword>
<evidence type="ECO:0000313" key="13">
    <source>
        <dbReference type="Proteomes" id="UP000030746"/>
    </source>
</evidence>
<keyword evidence="2" id="KW-0479">Metal-binding</keyword>
<dbReference type="EMBL" id="KB200129">
    <property type="protein sequence ID" value="ESP02901.1"/>
    <property type="molecule type" value="Genomic_DNA"/>
</dbReference>
<dbReference type="PANTHER" id="PTHR15065:SF4">
    <property type="entry name" value="LD18634P"/>
    <property type="match status" value="1"/>
</dbReference>
<dbReference type="FunFam" id="3.30.160.60:FF:000100">
    <property type="entry name" value="Zinc finger 45-like"/>
    <property type="match status" value="1"/>
</dbReference>
<feature type="domain" description="C2H2-type" evidence="11">
    <location>
        <begin position="168"/>
        <end position="193"/>
    </location>
</feature>
<dbReference type="STRING" id="225164.V4B5U2"/>
<dbReference type="GO" id="GO:0001227">
    <property type="term" value="F:DNA-binding transcription repressor activity, RNA polymerase II-specific"/>
    <property type="evidence" value="ECO:0007669"/>
    <property type="project" value="TreeGrafter"/>
</dbReference>
<dbReference type="InterPro" id="IPR042972">
    <property type="entry name" value="INSM1/2"/>
</dbReference>
<dbReference type="GO" id="GO:0017053">
    <property type="term" value="C:transcription repressor complex"/>
    <property type="evidence" value="ECO:0007669"/>
    <property type="project" value="TreeGrafter"/>
</dbReference>
<proteinExistence type="predicted"/>
<keyword evidence="13" id="KW-1185">Reference proteome</keyword>
<dbReference type="SUPFAM" id="SSF57667">
    <property type="entry name" value="beta-beta-alpha zinc fingers"/>
    <property type="match status" value="2"/>
</dbReference>
<comment type="subcellular location">
    <subcellularLocation>
        <location evidence="1">Nucleus</location>
    </subcellularLocation>
</comment>
<dbReference type="Pfam" id="PF00096">
    <property type="entry name" value="zf-C2H2"/>
    <property type="match status" value="2"/>
</dbReference>
<name>V4B5U2_LOTGI</name>
<evidence type="ECO:0000256" key="7">
    <source>
        <dbReference type="ARBA" id="ARBA00023125"/>
    </source>
</evidence>
<dbReference type="GO" id="GO:0030182">
    <property type="term" value="P:neuron differentiation"/>
    <property type="evidence" value="ECO:0007669"/>
    <property type="project" value="TreeGrafter"/>
</dbReference>
<accession>V4B5U2</accession>
<keyword evidence="8" id="KW-0804">Transcription</keyword>
<dbReference type="CTD" id="20253116"/>
<feature type="non-terminal residue" evidence="12">
    <location>
        <position position="193"/>
    </location>
</feature>
<dbReference type="FunFam" id="3.30.160.60:FF:000488">
    <property type="entry name" value="Insulinoma-associated protein 2"/>
    <property type="match status" value="1"/>
</dbReference>
<dbReference type="Gene3D" id="3.30.160.60">
    <property type="entry name" value="Classic Zinc Finger"/>
    <property type="match status" value="2"/>
</dbReference>
<dbReference type="Proteomes" id="UP000030746">
    <property type="component" value="Unassembled WGS sequence"/>
</dbReference>
<dbReference type="GeneID" id="20253116"/>
<dbReference type="SMART" id="SM00355">
    <property type="entry name" value="ZnF_C2H2"/>
    <property type="match status" value="3"/>
</dbReference>
<keyword evidence="4 10" id="KW-0863">Zinc-finger</keyword>
<evidence type="ECO:0000256" key="9">
    <source>
        <dbReference type="ARBA" id="ARBA00023242"/>
    </source>
</evidence>
<feature type="domain" description="C2H2-type" evidence="11">
    <location>
        <begin position="118"/>
        <end position="145"/>
    </location>
</feature>
<dbReference type="GO" id="GO:0010564">
    <property type="term" value="P:regulation of cell cycle process"/>
    <property type="evidence" value="ECO:0007669"/>
    <property type="project" value="TreeGrafter"/>
</dbReference>
<dbReference type="PROSITE" id="PS50157">
    <property type="entry name" value="ZINC_FINGER_C2H2_2"/>
    <property type="match status" value="2"/>
</dbReference>
<keyword evidence="6" id="KW-0805">Transcription regulation</keyword>
<dbReference type="InterPro" id="IPR036236">
    <property type="entry name" value="Znf_C2H2_sf"/>
</dbReference>
<evidence type="ECO:0000256" key="8">
    <source>
        <dbReference type="ARBA" id="ARBA00023163"/>
    </source>
</evidence>
<protein>
    <recommendedName>
        <fullName evidence="11">C2H2-type domain-containing protein</fullName>
    </recommendedName>
</protein>
<dbReference type="KEGG" id="lgi:LOTGIDRAFT_96643"/>
<dbReference type="PROSITE" id="PS00028">
    <property type="entry name" value="ZINC_FINGER_C2H2_1"/>
    <property type="match status" value="2"/>
</dbReference>
<keyword evidence="3" id="KW-0677">Repeat</keyword>
<sequence length="193" mass="22190">SPVQHSPSRKRPSEPEKKNVVCKKSKAIRKINFDLDTTSPVSGTIIKDFSDSEDEGRVVCGDIEPSFNLVEVTPEARAELERIENRIGDYICQLCKEYYEDAFQLAQHRCSRIVHVEYRCPECDKVFNCPANLASHRRWHKPKPNKSINNNNNSAIDLRTTQSDDGHFDCQTCGKKFKRPAYLKKHMLTHVND</sequence>
<evidence type="ECO:0000259" key="11">
    <source>
        <dbReference type="PROSITE" id="PS50157"/>
    </source>
</evidence>
<dbReference type="PANTHER" id="PTHR15065">
    <property type="entry name" value="INSULINOMA-ASSOCIATED 1"/>
    <property type="match status" value="1"/>
</dbReference>
<gene>
    <name evidence="12" type="ORF">LOTGIDRAFT_96643</name>
</gene>
<evidence type="ECO:0000256" key="1">
    <source>
        <dbReference type="ARBA" id="ARBA00004123"/>
    </source>
</evidence>
<evidence type="ECO:0000256" key="2">
    <source>
        <dbReference type="ARBA" id="ARBA00022723"/>
    </source>
</evidence>